<evidence type="ECO:0000256" key="4">
    <source>
        <dbReference type="ARBA" id="ARBA00022729"/>
    </source>
</evidence>
<gene>
    <name evidence="9" type="ORF">SAMN05421829_102290</name>
</gene>
<dbReference type="Pfam" id="PF04879">
    <property type="entry name" value="Molybdop_Fe4S4"/>
    <property type="match status" value="1"/>
</dbReference>
<keyword evidence="6" id="KW-0408">Iron</keyword>
<feature type="domain" description="4Fe-4S Mo/W bis-MGD-type" evidence="8">
    <location>
        <begin position="12"/>
        <end position="69"/>
    </location>
</feature>
<evidence type="ECO:0000256" key="3">
    <source>
        <dbReference type="ARBA" id="ARBA00022723"/>
    </source>
</evidence>
<dbReference type="SMART" id="SM00926">
    <property type="entry name" value="Molybdop_Fe4S4"/>
    <property type="match status" value="1"/>
</dbReference>
<proteinExistence type="predicted"/>
<dbReference type="STRING" id="34027.SAMN05421829_102290"/>
<dbReference type="Gene3D" id="3.40.228.10">
    <property type="entry name" value="Dimethylsulfoxide Reductase, domain 2"/>
    <property type="match status" value="1"/>
</dbReference>
<dbReference type="Gene3D" id="2.40.40.20">
    <property type="match status" value="1"/>
</dbReference>
<dbReference type="Gene3D" id="3.40.50.740">
    <property type="match status" value="1"/>
</dbReference>
<keyword evidence="10" id="KW-1185">Reference proteome</keyword>
<dbReference type="SUPFAM" id="SSF53706">
    <property type="entry name" value="Formate dehydrogenase/DMSO reductase, domains 1-3"/>
    <property type="match status" value="1"/>
</dbReference>
<dbReference type="PANTHER" id="PTHR43742:SF9">
    <property type="entry name" value="TETRATHIONATE REDUCTASE SUBUNIT A"/>
    <property type="match status" value="1"/>
</dbReference>
<keyword evidence="1" id="KW-0004">4Fe-4S</keyword>
<evidence type="ECO:0000256" key="7">
    <source>
        <dbReference type="ARBA" id="ARBA00023014"/>
    </source>
</evidence>
<dbReference type="GO" id="GO:0016491">
    <property type="term" value="F:oxidoreductase activity"/>
    <property type="evidence" value="ECO:0007669"/>
    <property type="project" value="UniProtKB-KW"/>
</dbReference>
<dbReference type="InterPro" id="IPR050612">
    <property type="entry name" value="Prok_Mopterin_Oxidored"/>
</dbReference>
<dbReference type="GO" id="GO:0051539">
    <property type="term" value="F:4 iron, 4 sulfur cluster binding"/>
    <property type="evidence" value="ECO:0007669"/>
    <property type="project" value="UniProtKB-KW"/>
</dbReference>
<dbReference type="InterPro" id="IPR006656">
    <property type="entry name" value="Mopterin_OxRdtase"/>
</dbReference>
<dbReference type="Proteomes" id="UP000186819">
    <property type="component" value="Unassembled WGS sequence"/>
</dbReference>
<keyword evidence="4" id="KW-0732">Signal</keyword>
<dbReference type="OrthoDB" id="9815647at2"/>
<dbReference type="RefSeq" id="WP_139335893.1">
    <property type="nucleotide sequence ID" value="NZ_FTMD01000002.1"/>
</dbReference>
<dbReference type="Gene3D" id="3.30.200.210">
    <property type="match status" value="1"/>
</dbReference>
<evidence type="ECO:0000313" key="10">
    <source>
        <dbReference type="Proteomes" id="UP000186819"/>
    </source>
</evidence>
<evidence type="ECO:0000256" key="1">
    <source>
        <dbReference type="ARBA" id="ARBA00022485"/>
    </source>
</evidence>
<dbReference type="InterPro" id="IPR009010">
    <property type="entry name" value="Asp_de-COase-like_dom_sf"/>
</dbReference>
<keyword evidence="3" id="KW-0479">Metal-binding</keyword>
<dbReference type="InterPro" id="IPR006963">
    <property type="entry name" value="Mopterin_OxRdtase_4Fe-4S_dom"/>
</dbReference>
<dbReference type="PROSITE" id="PS51669">
    <property type="entry name" value="4FE4S_MOW_BIS_MGD"/>
    <property type="match status" value="1"/>
</dbReference>
<sequence>MTASVKSGTWEDVELKTTCYGCPAGTCGMLARRVNGIVVAVRGDPEDPFSQGKLCAKGQAQLMMAYSKRRVTKPLKRTNPEKGIGVDPGWVEISYDEAVAITAEKVKHCREVDPGGLVFATSDFTTLPWFLPSLLISFGSFNHTSGGRAFCGNNVHPVLQQVHGGFHVGPDFHFCNHLMLFGSNKGAMSNWAAVTATLEMSRARRRGMKLVVVDPWCSNAASIADEWVPIRPGTDGALVMAMINVMVNELGMYDVEFVRKLSNGPYLIRDVDGHYARDPATGKPQLWDTADQKAKVYDDPSLAVPALEGSFVVDGEPCTPSFQLLRKHLVKFTPESAAEITTVPAHTIRRLAREFATAASVGSTIEMDGHTLPLRPACAHWYKGISQHSQGFEQGLSIAMLNTIVGAVDVPGGLLADTVYAHHPEFAENSTWMGNGSGMRERDGLVAAGKIATYGDSFPAPFPMKDVPNPYNMSADSLAAVGSYNSGLVSKVSVLEPKKFNDKVPHNPMVYVQVVSNDLLNEGNPKQQADFHRKFGFQLSIVPNIDETAEFADIIFPTQTQLERLDMGANNIPDTMGSTATNEYCINLRQPVVPTDYKHNVDIWIDIAEKAGFLPAFNQTVNQFLELKGEWALEAGKKYDNKGLMERWIRSMTAGKLSLEDVAKEGRIRWAKTVQEKYPRPFYKSRIPVYYEYFLEAGARVKATTDALGMDWDVSRYKPLADWYPAPGHGRAENGYELFAVSYKWPFLTSTFSNFNPWLAELAQYHPYVGKIILNRKYAESKGLRDGDRVVAENLRGRRVEGILLLSECIHPECVGMDHNGGSWAKSLPPRRKNTGPHFGELLDYDMKNLDIMDGAFEASPKLRVTRVG</sequence>
<organism evidence="9 10">
    <name type="scientific">Aromatoleum tolulyticum</name>
    <dbReference type="NCBI Taxonomy" id="34027"/>
    <lineage>
        <taxon>Bacteria</taxon>
        <taxon>Pseudomonadati</taxon>
        <taxon>Pseudomonadota</taxon>
        <taxon>Betaproteobacteria</taxon>
        <taxon>Rhodocyclales</taxon>
        <taxon>Rhodocyclaceae</taxon>
        <taxon>Aromatoleum</taxon>
    </lineage>
</organism>
<name>A0A1N6Q109_9RHOO</name>
<evidence type="ECO:0000256" key="5">
    <source>
        <dbReference type="ARBA" id="ARBA00023002"/>
    </source>
</evidence>
<dbReference type="PANTHER" id="PTHR43742">
    <property type="entry name" value="TRIMETHYLAMINE-N-OXIDE REDUCTASE"/>
    <property type="match status" value="1"/>
</dbReference>
<dbReference type="AlphaFoldDB" id="A0A1N6Q109"/>
<dbReference type="Pfam" id="PF00384">
    <property type="entry name" value="Molybdopterin"/>
    <property type="match status" value="1"/>
</dbReference>
<keyword evidence="5" id="KW-0560">Oxidoreductase</keyword>
<dbReference type="SUPFAM" id="SSF50692">
    <property type="entry name" value="ADC-like"/>
    <property type="match status" value="1"/>
</dbReference>
<dbReference type="GO" id="GO:0046872">
    <property type="term" value="F:metal ion binding"/>
    <property type="evidence" value="ECO:0007669"/>
    <property type="project" value="UniProtKB-KW"/>
</dbReference>
<keyword evidence="2" id="KW-0500">Molybdenum</keyword>
<evidence type="ECO:0000256" key="6">
    <source>
        <dbReference type="ARBA" id="ARBA00023004"/>
    </source>
</evidence>
<evidence type="ECO:0000256" key="2">
    <source>
        <dbReference type="ARBA" id="ARBA00022505"/>
    </source>
</evidence>
<accession>A0A1N6Q109</accession>
<reference evidence="10" key="1">
    <citation type="submission" date="2017-01" db="EMBL/GenBank/DDBJ databases">
        <authorList>
            <person name="Varghese N."/>
            <person name="Submissions S."/>
        </authorList>
    </citation>
    <scope>NUCLEOTIDE SEQUENCE [LARGE SCALE GENOMIC DNA]</scope>
    <source>
        <strain evidence="10">ATCC 51758</strain>
    </source>
</reference>
<evidence type="ECO:0000259" key="8">
    <source>
        <dbReference type="PROSITE" id="PS51669"/>
    </source>
</evidence>
<keyword evidence="7" id="KW-0411">Iron-sulfur</keyword>
<evidence type="ECO:0000313" key="9">
    <source>
        <dbReference type="EMBL" id="SIQ10217.1"/>
    </source>
</evidence>
<protein>
    <submittedName>
        <fullName evidence="9">Anaerobic selenocysteine-containing dehydrogenase</fullName>
    </submittedName>
</protein>
<dbReference type="EMBL" id="FTMD01000002">
    <property type="protein sequence ID" value="SIQ10217.1"/>
    <property type="molecule type" value="Genomic_DNA"/>
</dbReference>